<proteinExistence type="predicted"/>
<dbReference type="EMBL" id="VSSQ01004171">
    <property type="protein sequence ID" value="MPM24041.1"/>
    <property type="molecule type" value="Genomic_DNA"/>
</dbReference>
<protein>
    <submittedName>
        <fullName evidence="2">Acetate CoA-transferase subunit beta</fullName>
        <ecNumber evidence="2">2.8.3.8</ecNumber>
    </submittedName>
</protein>
<dbReference type="Pfam" id="PF01144">
    <property type="entry name" value="CoA_trans"/>
    <property type="match status" value="1"/>
</dbReference>
<gene>
    <name evidence="2" type="primary">atoA_3</name>
    <name evidence="2" type="ORF">SDC9_70518</name>
</gene>
<dbReference type="AlphaFoldDB" id="A0A644Y7X6"/>
<sequence length="225" mass="24114">MRQLTDTEIRTRIAKKVAELLPDGGFVNLGVGIPTQAVNYLSPAKKLYIQTENGMLGVGPAPKTETDIVPNLINASRQPITETPGCCYFDSATSFAMIRSGRMDATVIGAIQVSERGDLANWALPGKGVLGPGGAMDLVVGVKDVIVATQHVANNGKHKLVENCTVPITGLEVVNTLVTEFAVFKFINKEMILVEHSSDVTLDDIKAMTSAKYTVANDVKAWEVD</sequence>
<name>A0A644Y7X6_9ZZZZ</name>
<dbReference type="InterPro" id="IPR004165">
    <property type="entry name" value="CoA_trans_fam_I"/>
</dbReference>
<dbReference type="EC" id="2.8.3.8" evidence="2"/>
<organism evidence="2">
    <name type="scientific">bioreactor metagenome</name>
    <dbReference type="NCBI Taxonomy" id="1076179"/>
    <lineage>
        <taxon>unclassified sequences</taxon>
        <taxon>metagenomes</taxon>
        <taxon>ecological metagenomes</taxon>
    </lineage>
</organism>
<dbReference type="Gene3D" id="3.40.1080.10">
    <property type="entry name" value="Glutaconate Coenzyme A-transferase"/>
    <property type="match status" value="1"/>
</dbReference>
<comment type="caution">
    <text evidence="2">The sequence shown here is derived from an EMBL/GenBank/DDBJ whole genome shotgun (WGS) entry which is preliminary data.</text>
</comment>
<dbReference type="SUPFAM" id="SSF100950">
    <property type="entry name" value="NagB/RpiA/CoA transferase-like"/>
    <property type="match status" value="1"/>
</dbReference>
<reference evidence="2" key="1">
    <citation type="submission" date="2019-08" db="EMBL/GenBank/DDBJ databases">
        <authorList>
            <person name="Kucharzyk K."/>
            <person name="Murdoch R.W."/>
            <person name="Higgins S."/>
            <person name="Loffler F."/>
        </authorList>
    </citation>
    <scope>NUCLEOTIDE SEQUENCE</scope>
</reference>
<dbReference type="PANTHER" id="PTHR13707">
    <property type="entry name" value="KETOACID-COENZYME A TRANSFERASE"/>
    <property type="match status" value="1"/>
</dbReference>
<evidence type="ECO:0000256" key="1">
    <source>
        <dbReference type="ARBA" id="ARBA00022679"/>
    </source>
</evidence>
<keyword evidence="1 2" id="KW-0808">Transferase</keyword>
<dbReference type="GO" id="GO:0008775">
    <property type="term" value="F:acetate CoA-transferase activity"/>
    <property type="evidence" value="ECO:0007669"/>
    <property type="project" value="UniProtKB-EC"/>
</dbReference>
<dbReference type="SMART" id="SM00882">
    <property type="entry name" value="CoA_trans"/>
    <property type="match status" value="1"/>
</dbReference>
<dbReference type="PANTHER" id="PTHR13707:SF57">
    <property type="entry name" value="SUCCINYL-COA:3-KETOACID COENZYME A TRANSFERASE SUBUNIT B-RELATED"/>
    <property type="match status" value="1"/>
</dbReference>
<dbReference type="InterPro" id="IPR037171">
    <property type="entry name" value="NagB/RpiA_transferase-like"/>
</dbReference>
<evidence type="ECO:0000313" key="2">
    <source>
        <dbReference type="EMBL" id="MPM24041.1"/>
    </source>
</evidence>
<dbReference type="NCBIfam" id="TIGR02428">
    <property type="entry name" value="pcaJ_scoB_fam"/>
    <property type="match status" value="1"/>
</dbReference>
<accession>A0A644Y7X6</accession>
<dbReference type="InterPro" id="IPR012791">
    <property type="entry name" value="3-oxoacid_CoA-transf_B"/>
</dbReference>